<dbReference type="Gene3D" id="3.40.50.10490">
    <property type="entry name" value="Glucose-6-phosphate isomerase like protein, domain 1"/>
    <property type="match status" value="2"/>
</dbReference>
<dbReference type="GO" id="GO:0097367">
    <property type="term" value="F:carbohydrate derivative binding"/>
    <property type="evidence" value="ECO:0007669"/>
    <property type="project" value="InterPro"/>
</dbReference>
<organism evidence="3 4">
    <name type="scientific">Meiothermus granaticius NBRC 107808</name>
    <dbReference type="NCBI Taxonomy" id="1227551"/>
    <lineage>
        <taxon>Bacteria</taxon>
        <taxon>Thermotogati</taxon>
        <taxon>Deinococcota</taxon>
        <taxon>Deinococci</taxon>
        <taxon>Thermales</taxon>
        <taxon>Thermaceae</taxon>
        <taxon>Meiothermus</taxon>
    </lineage>
</organism>
<proteinExistence type="predicted"/>
<dbReference type="InterPro" id="IPR046348">
    <property type="entry name" value="SIS_dom_sf"/>
</dbReference>
<dbReference type="InterPro" id="IPR035466">
    <property type="entry name" value="GlmS/AgaS_SIS"/>
</dbReference>
<evidence type="ECO:0000259" key="2">
    <source>
        <dbReference type="PROSITE" id="PS51464"/>
    </source>
</evidence>
<comment type="caution">
    <text evidence="3">The sequence shown here is derived from an EMBL/GenBank/DDBJ whole genome shotgun (WGS) entry which is preliminary data.</text>
</comment>
<dbReference type="InterPro" id="IPR001347">
    <property type="entry name" value="SIS_dom"/>
</dbReference>
<dbReference type="CDD" id="cd05009">
    <property type="entry name" value="SIS_GlmS_GlmD_2"/>
    <property type="match status" value="1"/>
</dbReference>
<evidence type="ECO:0000313" key="3">
    <source>
        <dbReference type="EMBL" id="RIH93191.1"/>
    </source>
</evidence>
<gene>
    <name evidence="3" type="primary">glmS_1</name>
    <name evidence="3" type="ORF">Mgrana_00818</name>
</gene>
<protein>
    <submittedName>
        <fullName evidence="3">Glutamine--fructose-6-phosphate aminotransferase [isomerizing]</fullName>
        <ecNumber evidence="3">2.6.1.16</ecNumber>
    </submittedName>
</protein>
<reference evidence="3 4" key="1">
    <citation type="submission" date="2018-08" db="EMBL/GenBank/DDBJ databases">
        <title>Meiothermus granaticius genome AF-68 sequencing project.</title>
        <authorList>
            <person name="Da Costa M.S."/>
            <person name="Albuquerque L."/>
            <person name="Raposo P."/>
            <person name="Froufe H.J.C."/>
            <person name="Barroso C.S."/>
            <person name="Egas C."/>
        </authorList>
    </citation>
    <scope>NUCLEOTIDE SEQUENCE [LARGE SCALE GENOMIC DNA]</scope>
    <source>
        <strain evidence="3 4">AF-68</strain>
    </source>
</reference>
<dbReference type="EC" id="2.6.1.16" evidence="3"/>
<dbReference type="PROSITE" id="PS51464">
    <property type="entry name" value="SIS"/>
    <property type="match status" value="2"/>
</dbReference>
<dbReference type="PANTHER" id="PTHR10937:SF8">
    <property type="entry name" value="AMINOTRANSFERASE-RELATED"/>
    <property type="match status" value="1"/>
</dbReference>
<evidence type="ECO:0000313" key="4">
    <source>
        <dbReference type="Proteomes" id="UP000266178"/>
    </source>
</evidence>
<dbReference type="EMBL" id="QWLB01000008">
    <property type="protein sequence ID" value="RIH93191.1"/>
    <property type="molecule type" value="Genomic_DNA"/>
</dbReference>
<dbReference type="CDD" id="cd05008">
    <property type="entry name" value="SIS_GlmS_GlmD_1"/>
    <property type="match status" value="1"/>
</dbReference>
<keyword evidence="4" id="KW-1185">Reference proteome</keyword>
<keyword evidence="3" id="KW-0032">Aminotransferase</keyword>
<feature type="domain" description="SIS" evidence="2">
    <location>
        <begin position="198"/>
        <end position="338"/>
    </location>
</feature>
<accession>A0A399FE66</accession>
<keyword evidence="3" id="KW-0808">Transferase</keyword>
<dbReference type="PANTHER" id="PTHR10937">
    <property type="entry name" value="GLUCOSAMINE--FRUCTOSE-6-PHOSPHATE AMINOTRANSFERASE, ISOMERIZING"/>
    <property type="match status" value="1"/>
</dbReference>
<dbReference type="OrthoDB" id="9782098at2"/>
<dbReference type="GO" id="GO:1901135">
    <property type="term" value="P:carbohydrate derivative metabolic process"/>
    <property type="evidence" value="ECO:0007669"/>
    <property type="project" value="InterPro"/>
</dbReference>
<keyword evidence="1" id="KW-0677">Repeat</keyword>
<name>A0A399FE66_9DEIN</name>
<evidence type="ECO:0000256" key="1">
    <source>
        <dbReference type="ARBA" id="ARBA00022737"/>
    </source>
</evidence>
<dbReference type="SUPFAM" id="SSF53697">
    <property type="entry name" value="SIS domain"/>
    <property type="match status" value="1"/>
</dbReference>
<dbReference type="RefSeq" id="WP_119356336.1">
    <property type="nucleotide sequence ID" value="NZ_BJXM01000005.1"/>
</dbReference>
<feature type="domain" description="SIS" evidence="2">
    <location>
        <begin position="34"/>
        <end position="176"/>
    </location>
</feature>
<dbReference type="Proteomes" id="UP000266178">
    <property type="component" value="Unassembled WGS sequence"/>
</dbReference>
<dbReference type="AlphaFoldDB" id="A0A399FE66"/>
<dbReference type="GO" id="GO:0004360">
    <property type="term" value="F:glutamine-fructose-6-phosphate transaminase (isomerizing) activity"/>
    <property type="evidence" value="ECO:0007669"/>
    <property type="project" value="UniProtKB-EC"/>
</dbReference>
<dbReference type="InterPro" id="IPR035490">
    <property type="entry name" value="GlmS/FrlB_SIS"/>
</dbReference>
<dbReference type="Pfam" id="PF01380">
    <property type="entry name" value="SIS"/>
    <property type="match status" value="2"/>
</dbReference>
<sequence>MTRPEETKMHQEALQAPAVVERLLRENAGEAASLAAFLRRNPPPFALTVARGSSDHAALYGKYLIESLLGRVCSSAIPSVTTVYGAHLSLPKALVMAVSQSGESPDLLEVTRQARRDGGLTVAFVNKEASPLAQVAEVVFPLWAGVEEAVAATKSYLATLAALAQLVAYWADDRGLKEALALLPESLYKATETNWGAGLEALVGADSALVVGRGYAFATAQELALKLKETSALHAEAMSGAELLHGPVALVDEGFPLLVLAPRDRPLPGMLSLLENLRTKGGHLLVASSEAGALELAHTPLPLPTRLHPVLDSVLLVQAFYPFAAQLSLARGFNPDAPRHLAKVTRTR</sequence>